<accession>A0ACC1MPB3</accession>
<sequence>MVNCPIYFDELPPASSECHAQDQQTTVLHETTHLTSVAGTEDYGGYGYDFVQSLSASQNLNHADTYTLFAQSIYAGC</sequence>
<name>A0ACC1MPB3_9PEZI</name>
<comment type="caution">
    <text evidence="1">The sequence shown here is derived from an EMBL/GenBank/DDBJ whole genome shotgun (WGS) entry which is preliminary data.</text>
</comment>
<reference evidence="1" key="1">
    <citation type="submission" date="2022-10" db="EMBL/GenBank/DDBJ databases">
        <title>Genome Sequence of Xylaria curta.</title>
        <authorList>
            <person name="Buettner E."/>
        </authorList>
    </citation>
    <scope>NUCLEOTIDE SEQUENCE</scope>
    <source>
        <strain evidence="1">Babe10</strain>
    </source>
</reference>
<dbReference type="EMBL" id="JAPDGR010004263">
    <property type="protein sequence ID" value="KAJ2968650.1"/>
    <property type="molecule type" value="Genomic_DNA"/>
</dbReference>
<evidence type="ECO:0000313" key="1">
    <source>
        <dbReference type="EMBL" id="KAJ2968650.1"/>
    </source>
</evidence>
<evidence type="ECO:0000313" key="2">
    <source>
        <dbReference type="Proteomes" id="UP001143856"/>
    </source>
</evidence>
<dbReference type="Proteomes" id="UP001143856">
    <property type="component" value="Unassembled WGS sequence"/>
</dbReference>
<protein>
    <submittedName>
        <fullName evidence="1">Uncharacterized protein</fullName>
    </submittedName>
</protein>
<keyword evidence="2" id="KW-1185">Reference proteome</keyword>
<gene>
    <name evidence="1" type="ORF">NUW58_g10178</name>
</gene>
<proteinExistence type="predicted"/>
<organism evidence="1 2">
    <name type="scientific">Xylaria curta</name>
    <dbReference type="NCBI Taxonomy" id="42375"/>
    <lineage>
        <taxon>Eukaryota</taxon>
        <taxon>Fungi</taxon>
        <taxon>Dikarya</taxon>
        <taxon>Ascomycota</taxon>
        <taxon>Pezizomycotina</taxon>
        <taxon>Sordariomycetes</taxon>
        <taxon>Xylariomycetidae</taxon>
        <taxon>Xylariales</taxon>
        <taxon>Xylariaceae</taxon>
        <taxon>Xylaria</taxon>
    </lineage>
</organism>